<gene>
    <name evidence="5" type="ORF">SAMN05421504_1021080</name>
</gene>
<dbReference type="OrthoDB" id="5242879at2"/>
<reference evidence="5 6" key="1">
    <citation type="submission" date="2016-10" db="EMBL/GenBank/DDBJ databases">
        <authorList>
            <person name="de Groot N.N."/>
        </authorList>
    </citation>
    <scope>NUCLEOTIDE SEQUENCE [LARGE SCALE GENOMIC DNA]</scope>
    <source>
        <strain evidence="5 6">CPCC 202699</strain>
    </source>
</reference>
<name>A0A1H3AVQ8_9PSEU</name>
<dbReference type="NCBIfam" id="NF033747">
    <property type="entry name" value="class_E_sortase"/>
    <property type="match status" value="1"/>
</dbReference>
<feature type="active site" description="Acyl-thioester intermediate" evidence="2">
    <location>
        <position position="255"/>
    </location>
</feature>
<feature type="region of interest" description="Disordered" evidence="3">
    <location>
        <begin position="185"/>
        <end position="216"/>
    </location>
</feature>
<dbReference type="EMBL" id="FNON01000002">
    <property type="protein sequence ID" value="SDX33796.1"/>
    <property type="molecule type" value="Genomic_DNA"/>
</dbReference>
<proteinExistence type="predicted"/>
<dbReference type="Gene3D" id="2.40.260.10">
    <property type="entry name" value="Sortase"/>
    <property type="match status" value="1"/>
</dbReference>
<feature type="region of interest" description="Disordered" evidence="3">
    <location>
        <begin position="1"/>
        <end position="28"/>
    </location>
</feature>
<sequence length="297" mass="32224">MPTRYDGDRDYEGPDSAGAVATERRGPGGGATAVRTIGEILITAGLVVLLFVVYELYITDIFSANKQANANTVLDDEWKNDRTLHPDLVEGQAFARMYIPEFGADYHFTIQEGTTEKSLVVGPGHYVGTPLPGEPGNFAVAGHRVGKGAPFNDLDELHSCSAIIIETHTDFYVYKVLPYEDEQKGWETGKGQQPDCRGVSTLRDPNQPDGGAYGKTVGRKVVAPNRGDATNPVPYQPKDILPAAGQVSLLTLTTCHPQFSARERLIIHSVLTRQVAKTEVGTIAELTEKLKTAGETR</sequence>
<keyword evidence="4" id="KW-0812">Transmembrane</keyword>
<feature type="compositionally biased region" description="Basic and acidic residues" evidence="3">
    <location>
        <begin position="1"/>
        <end position="12"/>
    </location>
</feature>
<evidence type="ECO:0000256" key="2">
    <source>
        <dbReference type="PIRSR" id="PIRSR605754-1"/>
    </source>
</evidence>
<dbReference type="InterPro" id="IPR023365">
    <property type="entry name" value="Sortase_dom-sf"/>
</dbReference>
<evidence type="ECO:0000313" key="6">
    <source>
        <dbReference type="Proteomes" id="UP000199515"/>
    </source>
</evidence>
<dbReference type="CDD" id="cd05830">
    <property type="entry name" value="Sortase_E"/>
    <property type="match status" value="1"/>
</dbReference>
<dbReference type="InterPro" id="IPR005754">
    <property type="entry name" value="Sortase"/>
</dbReference>
<evidence type="ECO:0000256" key="1">
    <source>
        <dbReference type="ARBA" id="ARBA00022801"/>
    </source>
</evidence>
<evidence type="ECO:0000313" key="5">
    <source>
        <dbReference type="EMBL" id="SDX33796.1"/>
    </source>
</evidence>
<feature type="transmembrane region" description="Helical" evidence="4">
    <location>
        <begin position="37"/>
        <end position="57"/>
    </location>
</feature>
<dbReference type="Pfam" id="PF04203">
    <property type="entry name" value="Sortase"/>
    <property type="match status" value="1"/>
</dbReference>
<keyword evidence="6" id="KW-1185">Reference proteome</keyword>
<keyword evidence="4" id="KW-1133">Transmembrane helix</keyword>
<organism evidence="5 6">
    <name type="scientific">Amycolatopsis xylanica</name>
    <dbReference type="NCBI Taxonomy" id="589385"/>
    <lineage>
        <taxon>Bacteria</taxon>
        <taxon>Bacillati</taxon>
        <taxon>Actinomycetota</taxon>
        <taxon>Actinomycetes</taxon>
        <taxon>Pseudonocardiales</taxon>
        <taxon>Pseudonocardiaceae</taxon>
        <taxon>Amycolatopsis</taxon>
    </lineage>
</organism>
<feature type="active site" description="Proton donor/acceptor" evidence="2">
    <location>
        <position position="143"/>
    </location>
</feature>
<dbReference type="InterPro" id="IPR042003">
    <property type="entry name" value="Sortase_E"/>
</dbReference>
<dbReference type="RefSeq" id="WP_091288887.1">
    <property type="nucleotide sequence ID" value="NZ_FNON01000002.1"/>
</dbReference>
<dbReference type="InterPro" id="IPR053465">
    <property type="entry name" value="Sortase_Class_E"/>
</dbReference>
<protein>
    <submittedName>
        <fullName evidence="5">LPXTG-site transpeptidase (Sortase) family protein</fullName>
    </submittedName>
</protein>
<accession>A0A1H3AVQ8</accession>
<dbReference type="AlphaFoldDB" id="A0A1H3AVQ8"/>
<keyword evidence="4" id="KW-0472">Membrane</keyword>
<dbReference type="SUPFAM" id="SSF63817">
    <property type="entry name" value="Sortase"/>
    <property type="match status" value="1"/>
</dbReference>
<dbReference type="Proteomes" id="UP000199515">
    <property type="component" value="Unassembled WGS sequence"/>
</dbReference>
<evidence type="ECO:0000256" key="4">
    <source>
        <dbReference type="SAM" id="Phobius"/>
    </source>
</evidence>
<evidence type="ECO:0000256" key="3">
    <source>
        <dbReference type="SAM" id="MobiDB-lite"/>
    </source>
</evidence>
<dbReference type="GO" id="GO:0016787">
    <property type="term" value="F:hydrolase activity"/>
    <property type="evidence" value="ECO:0007669"/>
    <property type="project" value="UniProtKB-KW"/>
</dbReference>
<keyword evidence="1" id="KW-0378">Hydrolase</keyword>
<dbReference type="STRING" id="589385.SAMN05421504_1021080"/>